<evidence type="ECO:0000313" key="6">
    <source>
        <dbReference type="EMBL" id="RVV96888.1"/>
    </source>
</evidence>
<dbReference type="AlphaFoldDB" id="A0A438AE05"/>
<evidence type="ECO:0000256" key="1">
    <source>
        <dbReference type="ARBA" id="ARBA00004117"/>
    </source>
</evidence>
<keyword evidence="7" id="KW-1185">Reference proteome</keyword>
<dbReference type="GO" id="GO:0003774">
    <property type="term" value="F:cytoskeletal motor activity"/>
    <property type="evidence" value="ECO:0007669"/>
    <property type="project" value="InterPro"/>
</dbReference>
<feature type="compositionally biased region" description="Polar residues" evidence="5">
    <location>
        <begin position="1"/>
        <end position="20"/>
    </location>
</feature>
<dbReference type="GO" id="GO:0005198">
    <property type="term" value="F:structural molecule activity"/>
    <property type="evidence" value="ECO:0007669"/>
    <property type="project" value="InterPro"/>
</dbReference>
<evidence type="ECO:0000256" key="5">
    <source>
        <dbReference type="SAM" id="MobiDB-lite"/>
    </source>
</evidence>
<dbReference type="OrthoDB" id="9812413at2"/>
<dbReference type="Pfam" id="PF02049">
    <property type="entry name" value="FliE"/>
    <property type="match status" value="1"/>
</dbReference>
<feature type="region of interest" description="Disordered" evidence="5">
    <location>
        <begin position="1"/>
        <end position="33"/>
    </location>
</feature>
<sequence>MADPLISSSLARGAYQSSRSLRSDPAAEMPQPEADRAAFAQSLKTATADAVQTMHQADTIAQAGLRGEVDTQAVVEATIALESSVKMAVAMRDKFVQAYQDVLKMPI</sequence>
<keyword evidence="6" id="KW-0966">Cell projection</keyword>
<evidence type="ECO:0000313" key="7">
    <source>
        <dbReference type="Proteomes" id="UP000285908"/>
    </source>
</evidence>
<dbReference type="Proteomes" id="UP000285908">
    <property type="component" value="Unassembled WGS sequence"/>
</dbReference>
<keyword evidence="6" id="KW-0282">Flagellum</keyword>
<evidence type="ECO:0000256" key="4">
    <source>
        <dbReference type="HAMAP-Rule" id="MF_00724"/>
    </source>
</evidence>
<reference evidence="6 7" key="1">
    <citation type="submission" date="2018-11" db="EMBL/GenBank/DDBJ databases">
        <title>Mesobaculum littorinae gen. nov., sp. nov., isolated from Littorina scabra that represents a novel genus of the order Rhodobacteraceae.</title>
        <authorList>
            <person name="Li F."/>
        </authorList>
    </citation>
    <scope>NUCLEOTIDE SEQUENCE [LARGE SCALE GENOMIC DNA]</scope>
    <source>
        <strain evidence="6 7">M0103</strain>
    </source>
</reference>
<comment type="similarity">
    <text evidence="2 4">Belongs to the FliE family.</text>
</comment>
<dbReference type="HAMAP" id="MF_00724">
    <property type="entry name" value="FliE"/>
    <property type="match status" value="1"/>
</dbReference>
<dbReference type="RefSeq" id="WP_127907682.1">
    <property type="nucleotide sequence ID" value="NZ_RQXX01000007.1"/>
</dbReference>
<accession>A0A438AE05</accession>
<evidence type="ECO:0000256" key="2">
    <source>
        <dbReference type="ARBA" id="ARBA00009272"/>
    </source>
</evidence>
<dbReference type="PANTHER" id="PTHR34653">
    <property type="match status" value="1"/>
</dbReference>
<name>A0A438AE05_9RHOB</name>
<dbReference type="InterPro" id="IPR001624">
    <property type="entry name" value="FliE"/>
</dbReference>
<keyword evidence="3 4" id="KW-0975">Bacterial flagellum</keyword>
<comment type="caution">
    <text evidence="6">The sequence shown here is derived from an EMBL/GenBank/DDBJ whole genome shotgun (WGS) entry which is preliminary data.</text>
</comment>
<protein>
    <recommendedName>
        <fullName evidence="4">Flagellar hook-basal body complex protein FliE</fullName>
    </recommendedName>
</protein>
<dbReference type="PANTHER" id="PTHR34653:SF1">
    <property type="entry name" value="FLAGELLAR HOOK-BASAL BODY COMPLEX PROTEIN FLIE"/>
    <property type="match status" value="1"/>
</dbReference>
<dbReference type="GO" id="GO:0009425">
    <property type="term" value="C:bacterial-type flagellum basal body"/>
    <property type="evidence" value="ECO:0007669"/>
    <property type="project" value="UniProtKB-SubCell"/>
</dbReference>
<comment type="subcellular location">
    <subcellularLocation>
        <location evidence="1 4">Bacterial flagellum basal body</location>
    </subcellularLocation>
</comment>
<proteinExistence type="inferred from homology"/>
<keyword evidence="6" id="KW-0969">Cilium</keyword>
<evidence type="ECO:0000256" key="3">
    <source>
        <dbReference type="ARBA" id="ARBA00023143"/>
    </source>
</evidence>
<dbReference type="GO" id="GO:0071973">
    <property type="term" value="P:bacterial-type flagellum-dependent cell motility"/>
    <property type="evidence" value="ECO:0007669"/>
    <property type="project" value="InterPro"/>
</dbReference>
<organism evidence="6 7">
    <name type="scientific">Mesobaculum littorinae</name>
    <dbReference type="NCBI Taxonomy" id="2486419"/>
    <lineage>
        <taxon>Bacteria</taxon>
        <taxon>Pseudomonadati</taxon>
        <taxon>Pseudomonadota</taxon>
        <taxon>Alphaproteobacteria</taxon>
        <taxon>Rhodobacterales</taxon>
        <taxon>Roseobacteraceae</taxon>
        <taxon>Mesobaculum</taxon>
    </lineage>
</organism>
<dbReference type="EMBL" id="RQXX01000007">
    <property type="protein sequence ID" value="RVV96888.1"/>
    <property type="molecule type" value="Genomic_DNA"/>
</dbReference>
<gene>
    <name evidence="4" type="primary">fliE</name>
    <name evidence="6" type="ORF">EKE94_16220</name>
</gene>